<dbReference type="HOGENOM" id="CLU_132560_1_2_9"/>
<sequence>MLMSSNNYDYDPSLVQRFLSEYQDRGMLKWQGFYLSDHTAKLNQDQEQAKARLQHQHLASAQMSETQIIQIINQAVMKHLTVKVEPAIVNSDLIANYCIQGKIMGCFQDYIMIGKQLIKISDIYSIKIVESKN</sequence>
<dbReference type="Proteomes" id="UP000033695">
    <property type="component" value="Unassembled WGS sequence"/>
</dbReference>
<comment type="caution">
    <text evidence="1">The sequence shown here is derived from an EMBL/GenBank/DDBJ whole genome shotgun (WGS) entry which is preliminary data.</text>
</comment>
<evidence type="ECO:0008006" key="3">
    <source>
        <dbReference type="Google" id="ProtNLM"/>
    </source>
</evidence>
<organism evidence="1 2">
    <name type="scientific">Bombilactobacillus mellis</name>
    <dbReference type="NCBI Taxonomy" id="1218508"/>
    <lineage>
        <taxon>Bacteria</taxon>
        <taxon>Bacillati</taxon>
        <taxon>Bacillota</taxon>
        <taxon>Bacilli</taxon>
        <taxon>Lactobacillales</taxon>
        <taxon>Lactobacillaceae</taxon>
        <taxon>Bombilactobacillus</taxon>
    </lineage>
</organism>
<accession>A0A0F4KUC1</accession>
<keyword evidence="2" id="KW-1185">Reference proteome</keyword>
<gene>
    <name evidence="1" type="ORF">JG29_12170</name>
</gene>
<reference evidence="1 2" key="1">
    <citation type="submission" date="2014-12" db="EMBL/GenBank/DDBJ databases">
        <title>Comparative genomics of the lactic acid bacteria isolated from the honey bee gut.</title>
        <authorList>
            <person name="Ellegaard K.M."/>
            <person name="Tamarit D."/>
            <person name="Javelind E."/>
            <person name="Olofsson T."/>
            <person name="Andersson S.G."/>
            <person name="Vasquez A."/>
        </authorList>
    </citation>
    <scope>NUCLEOTIDE SEQUENCE [LARGE SCALE GENOMIC DNA]</scope>
    <source>
        <strain evidence="1 2">Hon2</strain>
    </source>
</reference>
<evidence type="ECO:0000313" key="1">
    <source>
        <dbReference type="EMBL" id="KJY48806.1"/>
    </source>
</evidence>
<proteinExistence type="predicted"/>
<dbReference type="AlphaFoldDB" id="A0A0F4KUC1"/>
<dbReference type="STRING" id="1218508.JG29_12170"/>
<protein>
    <recommendedName>
        <fullName evidence="3">DNA-directed RNA polymerase beta subunit</fullName>
    </recommendedName>
</protein>
<evidence type="ECO:0000313" key="2">
    <source>
        <dbReference type="Proteomes" id="UP000033695"/>
    </source>
</evidence>
<dbReference type="EMBL" id="JXBZ01000008">
    <property type="protein sequence ID" value="KJY48806.1"/>
    <property type="molecule type" value="Genomic_DNA"/>
</dbReference>
<name>A0A0F4KUC1_9LACO</name>
<dbReference type="PATRIC" id="fig|1218508.4.peg.1204"/>